<keyword evidence="4" id="KW-0698">rRNA processing</keyword>
<dbReference type="GO" id="GO:0032040">
    <property type="term" value="C:small-subunit processome"/>
    <property type="evidence" value="ECO:0007669"/>
    <property type="project" value="InterPro"/>
</dbReference>
<dbReference type="PANTHER" id="PTHR12838">
    <property type="entry name" value="U3 SMALL NUCLEOLAR RNA-ASSOCIATED PROTEIN 11"/>
    <property type="match status" value="1"/>
</dbReference>
<protein>
    <submittedName>
        <fullName evidence="7">U3 small nucleolar RNA-associated 11</fullName>
    </submittedName>
</protein>
<dbReference type="Pfam" id="PF03998">
    <property type="entry name" value="Utp11"/>
    <property type="match status" value="1"/>
</dbReference>
<evidence type="ECO:0000256" key="4">
    <source>
        <dbReference type="ARBA" id="ARBA00022552"/>
    </source>
</evidence>
<reference evidence="7" key="1">
    <citation type="submission" date="2023-11" db="EMBL/GenBank/DDBJ databases">
        <authorList>
            <person name="Alioto T."/>
            <person name="Alioto T."/>
            <person name="Gomez Garrido J."/>
        </authorList>
    </citation>
    <scope>NUCLEOTIDE SEQUENCE</scope>
</reference>
<comment type="subcellular location">
    <subcellularLocation>
        <location evidence="2">Nucleus</location>
        <location evidence="2">Nucleolus</location>
    </subcellularLocation>
</comment>
<evidence type="ECO:0000256" key="2">
    <source>
        <dbReference type="ARBA" id="ARBA00004604"/>
    </source>
</evidence>
<feature type="region of interest" description="Disordered" evidence="6">
    <location>
        <begin position="1"/>
        <end position="24"/>
    </location>
</feature>
<evidence type="ECO:0000256" key="6">
    <source>
        <dbReference type="SAM" id="MobiDB-lite"/>
    </source>
</evidence>
<dbReference type="PANTHER" id="PTHR12838:SF0">
    <property type="entry name" value="U3 SMALL NUCLEOLAR RNA-ASSOCIATED PROTEIN 11-RELATED"/>
    <property type="match status" value="1"/>
</dbReference>
<comment type="caution">
    <text evidence="7">The sequence shown here is derived from an EMBL/GenBank/DDBJ whole genome shotgun (WGS) entry which is preliminary data.</text>
</comment>
<sequence length="264" mass="29781">MSSLRNAVQRRNHRERAQPTERTKWGLLEKRKDYKLRAADHKSKQRKISALKQKASERNEDEFYFGMVNASTSGGIRRSRRGEENSAGGGKALDVDVVRLMKTQDAGYLRTMLQRTRLERERVGRAVVLGEKGVEVQAPAAAKGKVVFGEDGEEMQTARPSGGHEVEDEGIFDMEMSFLDEEDGADGVEEESEGEELTPEERAAKRKKRHALIVKRRKFEALEEQESKLSAALDGLEHQRAKMAGTVGSVNKNGVKFKVRQRKR</sequence>
<dbReference type="Proteomes" id="UP001296104">
    <property type="component" value="Unassembled WGS sequence"/>
</dbReference>
<keyword evidence="5" id="KW-0539">Nucleus</keyword>
<feature type="compositionally biased region" description="Acidic residues" evidence="6">
    <location>
        <begin position="181"/>
        <end position="198"/>
    </location>
</feature>
<accession>A0AAI8YY01</accession>
<evidence type="ECO:0000313" key="7">
    <source>
        <dbReference type="EMBL" id="CAK3999862.1"/>
    </source>
</evidence>
<evidence type="ECO:0000256" key="5">
    <source>
        <dbReference type="ARBA" id="ARBA00023242"/>
    </source>
</evidence>
<feature type="region of interest" description="Disordered" evidence="6">
    <location>
        <begin position="181"/>
        <end position="208"/>
    </location>
</feature>
<comment type="function">
    <text evidence="1">Involved in nucleolar processing of pre-18S ribosomal RNA.</text>
</comment>
<dbReference type="EMBL" id="CAVMBE010000021">
    <property type="protein sequence ID" value="CAK3999862.1"/>
    <property type="molecule type" value="Genomic_DNA"/>
</dbReference>
<dbReference type="AlphaFoldDB" id="A0AAI8YY01"/>
<gene>
    <name evidence="7" type="ORF">LECACI_7A004153</name>
</gene>
<evidence type="ECO:0000256" key="1">
    <source>
        <dbReference type="ARBA" id="ARBA00004099"/>
    </source>
</evidence>
<keyword evidence="8" id="KW-1185">Reference proteome</keyword>
<organism evidence="7 8">
    <name type="scientific">Lecanosticta acicola</name>
    <dbReference type="NCBI Taxonomy" id="111012"/>
    <lineage>
        <taxon>Eukaryota</taxon>
        <taxon>Fungi</taxon>
        <taxon>Dikarya</taxon>
        <taxon>Ascomycota</taxon>
        <taxon>Pezizomycotina</taxon>
        <taxon>Dothideomycetes</taxon>
        <taxon>Dothideomycetidae</taxon>
        <taxon>Mycosphaerellales</taxon>
        <taxon>Mycosphaerellaceae</taxon>
        <taxon>Lecanosticta</taxon>
    </lineage>
</organism>
<feature type="compositionally biased region" description="Basic and acidic residues" evidence="6">
    <location>
        <begin position="15"/>
        <end position="24"/>
    </location>
</feature>
<dbReference type="InterPro" id="IPR007144">
    <property type="entry name" value="SSU_processome_Utp11"/>
</dbReference>
<evidence type="ECO:0000256" key="3">
    <source>
        <dbReference type="ARBA" id="ARBA00008105"/>
    </source>
</evidence>
<dbReference type="GO" id="GO:0006364">
    <property type="term" value="P:rRNA processing"/>
    <property type="evidence" value="ECO:0007669"/>
    <property type="project" value="UniProtKB-KW"/>
</dbReference>
<comment type="similarity">
    <text evidence="3">Belongs to the UTP11 family.</text>
</comment>
<evidence type="ECO:0000313" key="8">
    <source>
        <dbReference type="Proteomes" id="UP001296104"/>
    </source>
</evidence>
<name>A0AAI8YY01_9PEZI</name>
<proteinExistence type="inferred from homology"/>